<dbReference type="InterPro" id="IPR011044">
    <property type="entry name" value="Quino_amine_DH_bsu"/>
</dbReference>
<evidence type="ECO:0000313" key="2">
    <source>
        <dbReference type="Proteomes" id="UP000002215"/>
    </source>
</evidence>
<dbReference type="Proteomes" id="UP000002215">
    <property type="component" value="Chromosome"/>
</dbReference>
<organism evidence="1 2">
    <name type="scientific">Chitinophaga pinensis (strain ATCC 43595 / DSM 2588 / LMG 13176 / NBRC 15968 / NCIMB 11800 / UQM 2034)</name>
    <dbReference type="NCBI Taxonomy" id="485918"/>
    <lineage>
        <taxon>Bacteria</taxon>
        <taxon>Pseudomonadati</taxon>
        <taxon>Bacteroidota</taxon>
        <taxon>Chitinophagia</taxon>
        <taxon>Chitinophagales</taxon>
        <taxon>Chitinophagaceae</taxon>
        <taxon>Chitinophaga</taxon>
    </lineage>
</organism>
<reference evidence="2" key="1">
    <citation type="submission" date="2009-08" db="EMBL/GenBank/DDBJ databases">
        <title>The complete genome of Chitinophaga pinensis DSM 2588.</title>
        <authorList>
            <consortium name="US DOE Joint Genome Institute (JGI-PGF)"/>
            <person name="Lucas S."/>
            <person name="Copeland A."/>
            <person name="Lapidus A."/>
            <person name="Glavina del Rio T."/>
            <person name="Dalin E."/>
            <person name="Tice H."/>
            <person name="Bruce D."/>
            <person name="Goodwin L."/>
            <person name="Pitluck S."/>
            <person name="Kyrpides N."/>
            <person name="Mavromatis K."/>
            <person name="Ivanova N."/>
            <person name="Mikhailova N."/>
            <person name="Sims D."/>
            <person name="Meinche L."/>
            <person name="Brettin T."/>
            <person name="Detter J.C."/>
            <person name="Han C."/>
            <person name="Larimer F."/>
            <person name="Land M."/>
            <person name="Hauser L."/>
            <person name="Markowitz V."/>
            <person name="Cheng J.-F."/>
            <person name="Hugenholtz P."/>
            <person name="Woyke T."/>
            <person name="Wu D."/>
            <person name="Spring S."/>
            <person name="Klenk H.-P."/>
            <person name="Eisen J.A."/>
        </authorList>
    </citation>
    <scope>NUCLEOTIDE SEQUENCE [LARGE SCALE GENOMIC DNA]</scope>
    <source>
        <strain evidence="2">ATCC 43595 / DSM 2588 / LMG 13176 / NBRC 15968 / NCIMB 11800 / UQM 2034</strain>
    </source>
</reference>
<reference evidence="1 2" key="2">
    <citation type="journal article" date="2010" name="Stand. Genomic Sci.">
        <title>Complete genome sequence of Chitinophaga pinensis type strain (UQM 2034).</title>
        <authorList>
            <person name="Glavina Del Rio T."/>
            <person name="Abt B."/>
            <person name="Spring S."/>
            <person name="Lapidus A."/>
            <person name="Nolan M."/>
            <person name="Tice H."/>
            <person name="Copeland A."/>
            <person name="Cheng J.F."/>
            <person name="Chen F."/>
            <person name="Bruce D."/>
            <person name="Goodwin L."/>
            <person name="Pitluck S."/>
            <person name="Ivanova N."/>
            <person name="Mavromatis K."/>
            <person name="Mikhailova N."/>
            <person name="Pati A."/>
            <person name="Chen A."/>
            <person name="Palaniappan K."/>
            <person name="Land M."/>
            <person name="Hauser L."/>
            <person name="Chang Y.J."/>
            <person name="Jeffries C.D."/>
            <person name="Chain P."/>
            <person name="Saunders E."/>
            <person name="Detter J.C."/>
            <person name="Brettin T."/>
            <person name="Rohde M."/>
            <person name="Goker M."/>
            <person name="Bristow J."/>
            <person name="Eisen J.A."/>
            <person name="Markowitz V."/>
            <person name="Hugenholtz P."/>
            <person name="Kyrpides N.C."/>
            <person name="Klenk H.P."/>
            <person name="Lucas S."/>
        </authorList>
    </citation>
    <scope>NUCLEOTIDE SEQUENCE [LARGE SCALE GENOMIC DNA]</scope>
    <source>
        <strain evidence="2">ATCC 43595 / DSM 2588 / LMG 13176 / NBRC 15968 / NCIMB 11800 / UQM 2034</strain>
    </source>
</reference>
<gene>
    <name evidence="1" type="ordered locus">Cpin_3166</name>
</gene>
<sequence length="342" mass="38656">MKTIIIFISALLVVVILFQLSRSNERKTDFARKKVNITSTSKLDAPYNDYRLIGKTAHNIFIYSHTDYSINCLNTQTGKLSKLWKANNMMDSTYSMSFTLQYDSPALYKIDYKNKKIIKSLSGQNSTEVVKDFSDLAFSKGYLADTNTLICMSYPKGLRDRLFTSVNLQTDSQAISKDITLIKHDGGISEDGMLNYDKKTKKLLYLHYYYNKFTVFDKDLNSLKNGNTIDTFSSYNAKLNESKSDNGTVLTTAAPLNTLNTYSCTDNGLLYVVSTSLKRNTLFSTTNISPIDVYDYMTNQYKGTYFIETDRNDKIKGIAALNNQLVILTTNNVLIANVTTAN</sequence>
<dbReference type="RefSeq" id="WP_012790809.1">
    <property type="nucleotide sequence ID" value="NC_013132.1"/>
</dbReference>
<dbReference type="SUPFAM" id="SSF50969">
    <property type="entry name" value="YVTN repeat-like/Quinoprotein amine dehydrogenase"/>
    <property type="match status" value="1"/>
</dbReference>
<accession>A0A979GR29</accession>
<proteinExistence type="predicted"/>
<evidence type="ECO:0000313" key="1">
    <source>
        <dbReference type="EMBL" id="ACU60633.1"/>
    </source>
</evidence>
<dbReference type="AlphaFoldDB" id="A0A979GR29"/>
<protein>
    <submittedName>
        <fullName evidence="1">Uncharacterized protein</fullName>
    </submittedName>
</protein>
<name>A0A979GR29_CHIPD</name>
<dbReference type="KEGG" id="cpi:Cpin_3166"/>
<dbReference type="EMBL" id="CP001699">
    <property type="protein sequence ID" value="ACU60633.1"/>
    <property type="molecule type" value="Genomic_DNA"/>
</dbReference>